<gene>
    <name evidence="2" type="ORF">CWR48_10015</name>
</gene>
<evidence type="ECO:0000313" key="2">
    <source>
        <dbReference type="EMBL" id="RDW18652.1"/>
    </source>
</evidence>
<dbReference type="OrthoDB" id="3540923at2"/>
<name>A0A3D8PSE7_9BACI</name>
<keyword evidence="3" id="KW-1185">Reference proteome</keyword>
<accession>A0A3D8PSE7</accession>
<reference evidence="3" key="1">
    <citation type="submission" date="2017-11" db="EMBL/GenBank/DDBJ databases">
        <authorList>
            <person name="Zhu W."/>
        </authorList>
    </citation>
    <scope>NUCLEOTIDE SEQUENCE [LARGE SCALE GENOMIC DNA]</scope>
    <source>
        <strain evidence="3">CAU 1183</strain>
    </source>
</reference>
<evidence type="ECO:0000313" key="3">
    <source>
        <dbReference type="Proteomes" id="UP000257143"/>
    </source>
</evidence>
<sequence length="314" mass="35818">MNYLDNLNIELAQIKGKLSQKQKWEMQLADYRKDFINVKDTIAAIEKQLSAEMKDVKKLEGISFSSLFQTFFGSKEEKLTKEKQEVIAVQLQLKKLEKTKSELIQSIEQLEQRIENTGNIEIEYEQLMVRKEELIKNSNSASSEKLFELTEQADEVRITLKELNEAIAAGNIAKRKLGDAVSSLESASGWGTFDLLGGGAIAGMVKYSHIDEATDRIHEAQSGMRHFQKELLDVDETADLEIEISGLLKFADFFFDDIISDWMVQGRIEDSLTQVRNQLVNVERIIHKLNLEAVNMEDELTNIEIARKELIEIS</sequence>
<comment type="caution">
    <text evidence="2">The sequence shown here is derived from an EMBL/GenBank/DDBJ whole genome shotgun (WGS) entry which is preliminary data.</text>
</comment>
<protein>
    <submittedName>
        <fullName evidence="2">Uncharacterized protein</fullName>
    </submittedName>
</protein>
<proteinExistence type="predicted"/>
<feature type="coiled-coil region" evidence="1">
    <location>
        <begin position="79"/>
        <end position="166"/>
    </location>
</feature>
<evidence type="ECO:0000256" key="1">
    <source>
        <dbReference type="SAM" id="Coils"/>
    </source>
</evidence>
<dbReference type="Proteomes" id="UP000257143">
    <property type="component" value="Unassembled WGS sequence"/>
</dbReference>
<keyword evidence="1" id="KW-0175">Coiled coil</keyword>
<dbReference type="EMBL" id="PIOC01000016">
    <property type="protein sequence ID" value="RDW18652.1"/>
    <property type="molecule type" value="Genomic_DNA"/>
</dbReference>
<dbReference type="AlphaFoldDB" id="A0A3D8PSE7"/>
<dbReference type="RefSeq" id="WP_115773112.1">
    <property type="nucleotide sequence ID" value="NZ_PIOC01000016.1"/>
</dbReference>
<organism evidence="2 3">
    <name type="scientific">Oceanobacillus arenosus</name>
    <dbReference type="NCBI Taxonomy" id="1229153"/>
    <lineage>
        <taxon>Bacteria</taxon>
        <taxon>Bacillati</taxon>
        <taxon>Bacillota</taxon>
        <taxon>Bacilli</taxon>
        <taxon>Bacillales</taxon>
        <taxon>Bacillaceae</taxon>
        <taxon>Oceanobacillus</taxon>
    </lineage>
</organism>
<feature type="coiled-coil region" evidence="1">
    <location>
        <begin position="272"/>
        <end position="313"/>
    </location>
</feature>